<feature type="compositionally biased region" description="Polar residues" evidence="2">
    <location>
        <begin position="15"/>
        <end position="28"/>
    </location>
</feature>
<sequence>MDNPEAPGGKRKRSISTAMPQQTRQPLQPQMPGNVPQINYLAKARSGKMRLIEGDADDFGNILGLIDDYEGVLQRHESLAANLGAKLVGPLLLKSVEKLFEGPIKVTTTYPAEAVPITWLDVLDFARSTPQNFVLSESRSGGRVCQFWINQCSVEISEDDYRLIISGAPERMLPTQPIVDDEVAELGTMDILEQRLSMLIKRADLVAARARQLNYHLKGRKSAIASRRAVAQSPEQTGASSSAQFMTNQMQVSTSNGEGRSIHLDLLRQFQHDDRKGMPSRIKGSHSQTDATGSPMPGESPAPTSFGRRVTDPMRSGADDGTGGQYRPLIAARIEKMNRNDPIWPPCDRCRRLRMECTKYLTACGGCTKKHAKCSWRDITEEEIAFLIQIPESSIENEDGALEVANMNANLDPDLRLMNGGGMHLDGHGSEGLIGPGEGKRGDVLTDEHSILTQMASAAATEGNR</sequence>
<dbReference type="EMBL" id="KV441386">
    <property type="protein sequence ID" value="OAF62871.1"/>
    <property type="molecule type" value="Genomic_DNA"/>
</dbReference>
<gene>
    <name evidence="3" type="ORF">VC83_00016</name>
</gene>
<dbReference type="InterPro" id="IPR001138">
    <property type="entry name" value="Zn2Cys6_DnaBD"/>
</dbReference>
<reference evidence="3" key="1">
    <citation type="submission" date="2016-03" db="EMBL/GenBank/DDBJ databases">
        <title>Updated assembly of Pseudogymnoascus destructans, the fungus causing white-nose syndrome of bats.</title>
        <authorList>
            <person name="Palmer J.M."/>
            <person name="Drees K.P."/>
            <person name="Foster J.T."/>
            <person name="Lindner D.L."/>
        </authorList>
    </citation>
    <scope>NUCLEOTIDE SEQUENCE [LARGE SCALE GENOMIC DNA]</scope>
    <source>
        <strain evidence="3">20631-21</strain>
    </source>
</reference>
<feature type="region of interest" description="Disordered" evidence="2">
    <location>
        <begin position="1"/>
        <end position="34"/>
    </location>
</feature>
<organism evidence="3">
    <name type="scientific">Pseudogymnoascus destructans</name>
    <dbReference type="NCBI Taxonomy" id="655981"/>
    <lineage>
        <taxon>Eukaryota</taxon>
        <taxon>Fungi</taxon>
        <taxon>Dikarya</taxon>
        <taxon>Ascomycota</taxon>
        <taxon>Pezizomycotina</taxon>
        <taxon>Leotiomycetes</taxon>
        <taxon>Thelebolales</taxon>
        <taxon>Thelebolaceae</taxon>
        <taxon>Pseudogymnoascus</taxon>
    </lineage>
</organism>
<dbReference type="VEuPathDB" id="FungiDB:GMDG_06902"/>
<accession>A0A177ANF6</accession>
<keyword evidence="1" id="KW-0539">Nucleus</keyword>
<dbReference type="GO" id="GO:0008270">
    <property type="term" value="F:zinc ion binding"/>
    <property type="evidence" value="ECO:0007669"/>
    <property type="project" value="InterPro"/>
</dbReference>
<evidence type="ECO:0000256" key="1">
    <source>
        <dbReference type="ARBA" id="ARBA00023242"/>
    </source>
</evidence>
<dbReference type="AlphaFoldDB" id="A0A177ANF6"/>
<dbReference type="eggNOG" id="ENOG502SIM3">
    <property type="taxonomic scope" value="Eukaryota"/>
</dbReference>
<protein>
    <recommendedName>
        <fullName evidence="4">Zn(2)-C6 fungal-type domain-containing protein</fullName>
    </recommendedName>
</protein>
<feature type="region of interest" description="Disordered" evidence="2">
    <location>
        <begin position="274"/>
        <end position="325"/>
    </location>
</feature>
<dbReference type="OrthoDB" id="5422841at2759"/>
<dbReference type="GO" id="GO:0000981">
    <property type="term" value="F:DNA-binding transcription factor activity, RNA polymerase II-specific"/>
    <property type="evidence" value="ECO:0007669"/>
    <property type="project" value="InterPro"/>
</dbReference>
<evidence type="ECO:0008006" key="4">
    <source>
        <dbReference type="Google" id="ProtNLM"/>
    </source>
</evidence>
<dbReference type="CDD" id="cd00067">
    <property type="entry name" value="GAL4"/>
    <property type="match status" value="1"/>
</dbReference>
<dbReference type="RefSeq" id="XP_024328142.1">
    <property type="nucleotide sequence ID" value="XM_024463713.1"/>
</dbReference>
<dbReference type="SUPFAM" id="SSF57701">
    <property type="entry name" value="Zn2/Cys6 DNA-binding domain"/>
    <property type="match status" value="1"/>
</dbReference>
<dbReference type="GeneID" id="36283115"/>
<dbReference type="InterPro" id="IPR036864">
    <property type="entry name" value="Zn2-C6_fun-type_DNA-bd_sf"/>
</dbReference>
<evidence type="ECO:0000313" key="3">
    <source>
        <dbReference type="EMBL" id="OAF62871.1"/>
    </source>
</evidence>
<proteinExistence type="predicted"/>
<evidence type="ECO:0000256" key="2">
    <source>
        <dbReference type="SAM" id="MobiDB-lite"/>
    </source>
</evidence>
<name>A0A177ANF6_9PEZI</name>
<dbReference type="Proteomes" id="UP000077154">
    <property type="component" value="Unassembled WGS sequence"/>
</dbReference>